<accession>C3YKB2</accession>
<dbReference type="ESTHER" id="brafl-c3ykb2">
    <property type="family name" value="Pectinacetylesterase-Notum"/>
</dbReference>
<feature type="transmembrane region" description="Helical" evidence="3">
    <location>
        <begin position="114"/>
        <end position="135"/>
    </location>
</feature>
<dbReference type="PANTHER" id="PTHR21562:SF67">
    <property type="entry name" value="PECTIN ACETYLESTERASE"/>
    <property type="match status" value="1"/>
</dbReference>
<protein>
    <submittedName>
        <fullName evidence="4">Uncharacterized protein</fullName>
    </submittedName>
</protein>
<feature type="compositionally biased region" description="Basic and acidic residues" evidence="2">
    <location>
        <begin position="1"/>
        <end position="11"/>
    </location>
</feature>
<keyword evidence="3" id="KW-0472">Membrane</keyword>
<feature type="region of interest" description="Disordered" evidence="2">
    <location>
        <begin position="1"/>
        <end position="95"/>
    </location>
</feature>
<evidence type="ECO:0000256" key="3">
    <source>
        <dbReference type="SAM" id="Phobius"/>
    </source>
</evidence>
<reference evidence="4" key="1">
    <citation type="journal article" date="2008" name="Nature">
        <title>The amphioxus genome and the evolution of the chordate karyotype.</title>
        <authorList>
            <consortium name="US DOE Joint Genome Institute (JGI-PGF)"/>
            <person name="Putnam N.H."/>
            <person name="Butts T."/>
            <person name="Ferrier D.E.K."/>
            <person name="Furlong R.F."/>
            <person name="Hellsten U."/>
            <person name="Kawashima T."/>
            <person name="Robinson-Rechavi M."/>
            <person name="Shoguchi E."/>
            <person name="Terry A."/>
            <person name="Yu J.-K."/>
            <person name="Benito-Gutierrez E.L."/>
            <person name="Dubchak I."/>
            <person name="Garcia-Fernandez J."/>
            <person name="Gibson-Brown J.J."/>
            <person name="Grigoriev I.V."/>
            <person name="Horton A.C."/>
            <person name="de Jong P.J."/>
            <person name="Jurka J."/>
            <person name="Kapitonov V.V."/>
            <person name="Kohara Y."/>
            <person name="Kuroki Y."/>
            <person name="Lindquist E."/>
            <person name="Lucas S."/>
            <person name="Osoegawa K."/>
            <person name="Pennacchio L.A."/>
            <person name="Salamov A.A."/>
            <person name="Satou Y."/>
            <person name="Sauka-Spengler T."/>
            <person name="Schmutz J."/>
            <person name="Shin-I T."/>
            <person name="Toyoda A."/>
            <person name="Bronner-Fraser M."/>
            <person name="Fujiyama A."/>
            <person name="Holland L.Z."/>
            <person name="Holland P.W.H."/>
            <person name="Satoh N."/>
            <person name="Rokhsar D.S."/>
        </authorList>
    </citation>
    <scope>NUCLEOTIDE SEQUENCE [LARGE SCALE GENOMIC DNA]</scope>
    <source>
        <strain evidence="4">S238N-H82</strain>
        <tissue evidence="4">Testes</tissue>
    </source>
</reference>
<feature type="compositionally biased region" description="Basic and acidic residues" evidence="2">
    <location>
        <begin position="68"/>
        <end position="79"/>
    </location>
</feature>
<dbReference type="GO" id="GO:0016787">
    <property type="term" value="F:hydrolase activity"/>
    <property type="evidence" value="ECO:0007669"/>
    <property type="project" value="InterPro"/>
</dbReference>
<dbReference type="InterPro" id="IPR004963">
    <property type="entry name" value="PAE/NOTUM"/>
</dbReference>
<dbReference type="Pfam" id="PF03283">
    <property type="entry name" value="PAE"/>
    <property type="match status" value="2"/>
</dbReference>
<dbReference type="AlphaFoldDB" id="C3YKB2"/>
<gene>
    <name evidence="4" type="ORF">BRAFLDRAFT_126966</name>
</gene>
<dbReference type="STRING" id="7739.C3YKB2"/>
<sequence>MDRSGTYRMDDLAGTPPPSPYHRDPNTRLVPVPDLWEVEDTPDPDFSSARVLLPPERFVSDDEGAPSDPEREALRRDTTDGTTASSPDEAPTSRRWRADLDGEGKTCPCTPTQICLVVCLVVVLCVVITAVALYMTGRLFGRNGIFSKKDKGEAKLYLIGEDRAARTKAYCLDGSRPGYYFVPGTGSGKNKWRVHLDGGGSCDDLAECYSRSLTDNGSTRRLRTRNTFNGFLSTNQGENPDFYNWNVAYVHYCDGACFSRTGSGKNKWRVHLDGGGSCDDLAECYSRSLTDNGSTRRLRTRNTFNGFLSTNQDENPDFFNWNVAYVHYCDGACFSTGGIAVYRQADHVRSRLPRTVQYRVLPSSGLMVWELNTKNNDFFRRRADMHGMLDGPDHPACLQAFPGDDRWKCLLPQFAAPYVTSAMFVLNAAYDSWALKNILRLDCKPERCSGRDQQALLRYQEKVIGVTASLGRTQGAFIPSCDDHSIIGTSDYNKIVVGGKHAGPLLGYSSRCYANRPHPQAGLKCRTAYIQKAAEAFPKITID</sequence>
<proteinExistence type="inferred from homology"/>
<name>C3YKB2_BRAFL</name>
<dbReference type="PANTHER" id="PTHR21562">
    <property type="entry name" value="NOTUM-RELATED"/>
    <property type="match status" value="1"/>
</dbReference>
<comment type="similarity">
    <text evidence="1">Belongs to the pectinacetylesterase family. Notum subfamily.</text>
</comment>
<keyword evidence="3" id="KW-1133">Transmembrane helix</keyword>
<keyword evidence="3" id="KW-0812">Transmembrane</keyword>
<organism>
    <name type="scientific">Branchiostoma floridae</name>
    <name type="common">Florida lancelet</name>
    <name type="synonym">Amphioxus</name>
    <dbReference type="NCBI Taxonomy" id="7739"/>
    <lineage>
        <taxon>Eukaryota</taxon>
        <taxon>Metazoa</taxon>
        <taxon>Chordata</taxon>
        <taxon>Cephalochordata</taxon>
        <taxon>Leptocardii</taxon>
        <taxon>Amphioxiformes</taxon>
        <taxon>Branchiostomatidae</taxon>
        <taxon>Branchiostoma</taxon>
    </lineage>
</organism>
<dbReference type="EMBL" id="GG666521">
    <property type="protein sequence ID" value="EEN59273.1"/>
    <property type="molecule type" value="Genomic_DNA"/>
</dbReference>
<evidence type="ECO:0000256" key="1">
    <source>
        <dbReference type="ARBA" id="ARBA00010213"/>
    </source>
</evidence>
<dbReference type="InParanoid" id="C3YKB2"/>
<evidence type="ECO:0000313" key="4">
    <source>
        <dbReference type="EMBL" id="EEN59273.1"/>
    </source>
</evidence>
<evidence type="ECO:0000256" key="2">
    <source>
        <dbReference type="SAM" id="MobiDB-lite"/>
    </source>
</evidence>
<dbReference type="eggNOG" id="KOG4287">
    <property type="taxonomic scope" value="Eukaryota"/>
</dbReference>